<dbReference type="Proteomes" id="UP000620064">
    <property type="component" value="Unassembled WGS sequence"/>
</dbReference>
<accession>A0ABQ2NJS2</accession>
<evidence type="ECO:0000256" key="2">
    <source>
        <dbReference type="ARBA" id="ARBA00022645"/>
    </source>
</evidence>
<dbReference type="Gene3D" id="3.90.1310.10">
    <property type="entry name" value="Penicillin-binding protein 2a (Domain 2)"/>
    <property type="match status" value="1"/>
</dbReference>
<dbReference type="Pfam" id="PF03717">
    <property type="entry name" value="PBP_dimer"/>
    <property type="match status" value="1"/>
</dbReference>
<sequence length="675" mass="76370">MTAKNNEYDSKRAKALKWGYLFAGVAFIVFVVFLGRIFYLQHNNVDDIEKNFISNNYREAKLKAARGNLFAADGSILATTVMRYDIYVDFKTIKDTTYTNKIGSLTDSLSKMFGKSRAYYRKMFDEQKNKNNQYFSLVRGLDFDQYDRIKKFPIFSKEDKKTGKFKKNRCLIIERNYKRELATAQIGSGTIGMDNEIGKSGLEGAFSKYLSGTDGTRYEQRVNSSQWKPIDYWKVKEPIDGKDVYTTIDLRIQDIAHSALEKQLIHFEADHGSVLVMETETGKIRAMVNLRKEGQDDDVKYVDAYNYSLKDATEPGSTFKTVSLLAAMDDGFIDESTTVNVGNGKWRYFDLAMSDSHVKGNGIYDISDVLAESSNVGASKLITKYYGNDPQVFIKHFKKWKLFDKMQIELPGIAAPSIVTPENKKWSKGALASLAYGYSSRFSILQLTTFYNGIANKGKMVKPLFIEKIVNDGKIEYQAEPEVLVDKMASTEAIELMTKMLTKTVEKGTAKSIYTPNIKLAGKTGTARFEYWKSSGKYQAAFAGFFPADNPKYTCYVMINQPNTSIGYSGAKVAAPIFKEIAGKVFLKTPLNIEKEMLANKKVDLRKMMQPNVKVEVKSGVLPNLKGLMGKNVIPQLENQGYRVDYKGVGKIRNQFPEEGSVIHKNQRIYLELQN</sequence>
<keyword evidence="8" id="KW-1185">Reference proteome</keyword>
<dbReference type="Pfam" id="PF00905">
    <property type="entry name" value="Transpeptidase"/>
    <property type="match status" value="1"/>
</dbReference>
<comment type="caution">
    <text evidence="7">The sequence shown here is derived from an EMBL/GenBank/DDBJ whole genome shotgun (WGS) entry which is preliminary data.</text>
</comment>
<evidence type="ECO:0000313" key="8">
    <source>
        <dbReference type="Proteomes" id="UP000620064"/>
    </source>
</evidence>
<evidence type="ECO:0000313" key="7">
    <source>
        <dbReference type="EMBL" id="GGP03749.1"/>
    </source>
</evidence>
<dbReference type="InterPro" id="IPR036138">
    <property type="entry name" value="PBP_dimer_sf"/>
</dbReference>
<dbReference type="InterPro" id="IPR050515">
    <property type="entry name" value="Beta-lactam/transpept"/>
</dbReference>
<keyword evidence="4" id="KW-0812">Transmembrane</keyword>
<keyword evidence="3 4" id="KW-0472">Membrane</keyword>
<keyword evidence="2" id="KW-0645">Protease</keyword>
<evidence type="ECO:0000259" key="5">
    <source>
        <dbReference type="Pfam" id="PF00905"/>
    </source>
</evidence>
<dbReference type="SUPFAM" id="SSF56519">
    <property type="entry name" value="Penicillin binding protein dimerisation domain"/>
    <property type="match status" value="1"/>
</dbReference>
<dbReference type="EMBL" id="BMLV01000002">
    <property type="protein sequence ID" value="GGP03749.1"/>
    <property type="molecule type" value="Genomic_DNA"/>
</dbReference>
<dbReference type="SUPFAM" id="SSF56601">
    <property type="entry name" value="beta-lactamase/transpeptidase-like"/>
    <property type="match status" value="1"/>
</dbReference>
<dbReference type="PANTHER" id="PTHR30627">
    <property type="entry name" value="PEPTIDOGLYCAN D,D-TRANSPEPTIDASE"/>
    <property type="match status" value="1"/>
</dbReference>
<keyword evidence="2" id="KW-0378">Hydrolase</keyword>
<dbReference type="InterPro" id="IPR012338">
    <property type="entry name" value="Beta-lactam/transpept-like"/>
</dbReference>
<dbReference type="PANTHER" id="PTHR30627:SF1">
    <property type="entry name" value="PEPTIDOGLYCAN D,D-TRANSPEPTIDASE FTSI"/>
    <property type="match status" value="1"/>
</dbReference>
<keyword evidence="4" id="KW-1133">Transmembrane helix</keyword>
<organism evidence="7 8">
    <name type="scientific">Cloacibacterium rupense</name>
    <dbReference type="NCBI Taxonomy" id="517423"/>
    <lineage>
        <taxon>Bacteria</taxon>
        <taxon>Pseudomonadati</taxon>
        <taxon>Bacteroidota</taxon>
        <taxon>Flavobacteriia</taxon>
        <taxon>Flavobacteriales</taxon>
        <taxon>Weeksellaceae</taxon>
    </lineage>
</organism>
<dbReference type="Gene3D" id="3.30.450.330">
    <property type="match status" value="1"/>
</dbReference>
<keyword evidence="2" id="KW-0121">Carboxypeptidase</keyword>
<dbReference type="SUPFAM" id="SSF54184">
    <property type="entry name" value="Penicillin-binding protein 2x (pbp-2x), c-terminal domain"/>
    <property type="match status" value="1"/>
</dbReference>
<evidence type="ECO:0000256" key="4">
    <source>
        <dbReference type="SAM" id="Phobius"/>
    </source>
</evidence>
<evidence type="ECO:0000256" key="3">
    <source>
        <dbReference type="ARBA" id="ARBA00023136"/>
    </source>
</evidence>
<name>A0ABQ2NJS2_9FLAO</name>
<dbReference type="Gene3D" id="3.40.710.10">
    <property type="entry name" value="DD-peptidase/beta-lactamase superfamily"/>
    <property type="match status" value="1"/>
</dbReference>
<evidence type="ECO:0000256" key="1">
    <source>
        <dbReference type="ARBA" id="ARBA00004370"/>
    </source>
</evidence>
<dbReference type="InterPro" id="IPR005311">
    <property type="entry name" value="PBP_dimer"/>
</dbReference>
<feature type="domain" description="Penicillin-binding protein transpeptidase" evidence="5">
    <location>
        <begin position="272"/>
        <end position="581"/>
    </location>
</feature>
<feature type="domain" description="Penicillin-binding protein dimerisation" evidence="6">
    <location>
        <begin position="62"/>
        <end position="151"/>
    </location>
</feature>
<reference evidence="8" key="1">
    <citation type="journal article" date="2019" name="Int. J. Syst. Evol. Microbiol.">
        <title>The Global Catalogue of Microorganisms (GCM) 10K type strain sequencing project: providing services to taxonomists for standard genome sequencing and annotation.</title>
        <authorList>
            <consortium name="The Broad Institute Genomics Platform"/>
            <consortium name="The Broad Institute Genome Sequencing Center for Infectious Disease"/>
            <person name="Wu L."/>
            <person name="Ma J."/>
        </authorList>
    </citation>
    <scope>NUCLEOTIDE SEQUENCE [LARGE SCALE GENOMIC DNA]</scope>
    <source>
        <strain evidence="8">CGMCC 1.7656</strain>
    </source>
</reference>
<feature type="transmembrane region" description="Helical" evidence="4">
    <location>
        <begin position="20"/>
        <end position="39"/>
    </location>
</feature>
<evidence type="ECO:0000259" key="6">
    <source>
        <dbReference type="Pfam" id="PF03717"/>
    </source>
</evidence>
<protein>
    <submittedName>
        <fullName evidence="7">Penicillin-binding protein</fullName>
    </submittedName>
</protein>
<dbReference type="RefSeq" id="WP_188617293.1">
    <property type="nucleotide sequence ID" value="NZ_BMLV01000002.1"/>
</dbReference>
<gene>
    <name evidence="7" type="primary">ftsI</name>
    <name evidence="7" type="ORF">GCM10010992_13320</name>
</gene>
<dbReference type="InterPro" id="IPR001460">
    <property type="entry name" value="PCN-bd_Tpept"/>
</dbReference>
<proteinExistence type="predicted"/>
<comment type="subcellular location">
    <subcellularLocation>
        <location evidence="1">Membrane</location>
    </subcellularLocation>
</comment>